<sequence>MRCYVVHAAHLFGPRTHHLRNHQQQHGLQDEMGGGGTDEHFSRKESGPRSTQMEPLHTNQYRPITHSRLLFCPPSYSSIMYCAQYLLSSMRKNESPRIVSVVPASAIDPSISQSKDQSSYQLLHSNENKTATIPYPELSLLSSSIYAYSSRDTSFLGCSYHHSRLYGSLRRPPPKSIYTNIRLRYIENSAVLPLLFRSVRALIATKLM</sequence>
<protein>
    <submittedName>
        <fullName evidence="2">Uncharacterized protein</fullName>
    </submittedName>
</protein>
<keyword evidence="3" id="KW-1185">Reference proteome</keyword>
<dbReference type="Proteomes" id="UP000807469">
    <property type="component" value="Unassembled WGS sequence"/>
</dbReference>
<proteinExistence type="predicted"/>
<organism evidence="2 3">
    <name type="scientific">Pholiota conissans</name>
    <dbReference type="NCBI Taxonomy" id="109636"/>
    <lineage>
        <taxon>Eukaryota</taxon>
        <taxon>Fungi</taxon>
        <taxon>Dikarya</taxon>
        <taxon>Basidiomycota</taxon>
        <taxon>Agaricomycotina</taxon>
        <taxon>Agaricomycetes</taxon>
        <taxon>Agaricomycetidae</taxon>
        <taxon>Agaricales</taxon>
        <taxon>Agaricineae</taxon>
        <taxon>Strophariaceae</taxon>
        <taxon>Pholiota</taxon>
    </lineage>
</organism>
<name>A0A9P5YKK7_9AGAR</name>
<feature type="compositionally biased region" description="Basic and acidic residues" evidence="1">
    <location>
        <begin position="37"/>
        <end position="47"/>
    </location>
</feature>
<accession>A0A9P5YKK7</accession>
<gene>
    <name evidence="2" type="ORF">BDN70DRAFT_563305</name>
</gene>
<feature type="region of interest" description="Disordered" evidence="1">
    <location>
        <begin position="21"/>
        <end position="55"/>
    </location>
</feature>
<evidence type="ECO:0000256" key="1">
    <source>
        <dbReference type="SAM" id="MobiDB-lite"/>
    </source>
</evidence>
<comment type="caution">
    <text evidence="2">The sequence shown here is derived from an EMBL/GenBank/DDBJ whole genome shotgun (WGS) entry which is preliminary data.</text>
</comment>
<dbReference type="EMBL" id="MU155666">
    <property type="protein sequence ID" value="KAF9471543.1"/>
    <property type="molecule type" value="Genomic_DNA"/>
</dbReference>
<evidence type="ECO:0000313" key="3">
    <source>
        <dbReference type="Proteomes" id="UP000807469"/>
    </source>
</evidence>
<evidence type="ECO:0000313" key="2">
    <source>
        <dbReference type="EMBL" id="KAF9471543.1"/>
    </source>
</evidence>
<dbReference type="AlphaFoldDB" id="A0A9P5YKK7"/>
<reference evidence="2" key="1">
    <citation type="submission" date="2020-11" db="EMBL/GenBank/DDBJ databases">
        <authorList>
            <consortium name="DOE Joint Genome Institute"/>
            <person name="Ahrendt S."/>
            <person name="Riley R."/>
            <person name="Andreopoulos W."/>
            <person name="Labutti K."/>
            <person name="Pangilinan J."/>
            <person name="Ruiz-Duenas F.J."/>
            <person name="Barrasa J.M."/>
            <person name="Sanchez-Garcia M."/>
            <person name="Camarero S."/>
            <person name="Miyauchi S."/>
            <person name="Serrano A."/>
            <person name="Linde D."/>
            <person name="Babiker R."/>
            <person name="Drula E."/>
            <person name="Ayuso-Fernandez I."/>
            <person name="Pacheco R."/>
            <person name="Padilla G."/>
            <person name="Ferreira P."/>
            <person name="Barriuso J."/>
            <person name="Kellner H."/>
            <person name="Castanera R."/>
            <person name="Alfaro M."/>
            <person name="Ramirez L."/>
            <person name="Pisabarro A.G."/>
            <person name="Kuo A."/>
            <person name="Tritt A."/>
            <person name="Lipzen A."/>
            <person name="He G."/>
            <person name="Yan M."/>
            <person name="Ng V."/>
            <person name="Cullen D."/>
            <person name="Martin F."/>
            <person name="Rosso M.-N."/>
            <person name="Henrissat B."/>
            <person name="Hibbett D."/>
            <person name="Martinez A.T."/>
            <person name="Grigoriev I.V."/>
        </authorList>
    </citation>
    <scope>NUCLEOTIDE SEQUENCE</scope>
    <source>
        <strain evidence="2">CIRM-BRFM 674</strain>
    </source>
</reference>